<dbReference type="SMART" id="SM00283">
    <property type="entry name" value="MA"/>
    <property type="match status" value="1"/>
</dbReference>
<keyword evidence="2" id="KW-0997">Cell inner membrane</keyword>
<dbReference type="GO" id="GO:0006935">
    <property type="term" value="P:chemotaxis"/>
    <property type="evidence" value="ECO:0007669"/>
    <property type="project" value="InterPro"/>
</dbReference>
<feature type="transmembrane region" description="Helical" evidence="6">
    <location>
        <begin position="196"/>
        <end position="220"/>
    </location>
</feature>
<dbReference type="EMBL" id="LN554846">
    <property type="protein sequence ID" value="CED71783.1"/>
    <property type="molecule type" value="Genomic_DNA"/>
</dbReference>
<evidence type="ECO:0000313" key="10">
    <source>
        <dbReference type="EMBL" id="CED71783.1"/>
    </source>
</evidence>
<protein>
    <submittedName>
        <fullName evidence="10">Methyl-accepting chemotaxis protein</fullName>
    </submittedName>
</protein>
<dbReference type="InterPro" id="IPR004090">
    <property type="entry name" value="Chemotax_Me-accpt_rcpt"/>
</dbReference>
<feature type="domain" description="Methyl-accepting transducer" evidence="7">
    <location>
        <begin position="271"/>
        <end position="507"/>
    </location>
</feature>
<keyword evidence="3 5" id="KW-0807">Transducer</keyword>
<dbReference type="PANTHER" id="PTHR32089:SF33">
    <property type="entry name" value="TOXIN COREGULATED PILUS BIOSYNTHESIS PROTEIN I"/>
    <property type="match status" value="1"/>
</dbReference>
<proteinExistence type="inferred from homology"/>
<dbReference type="Gene3D" id="1.10.287.950">
    <property type="entry name" value="Methyl-accepting chemotaxis protein"/>
    <property type="match status" value="1"/>
</dbReference>
<keyword evidence="6" id="KW-0812">Transmembrane</keyword>
<dbReference type="PROSITE" id="PS50885">
    <property type="entry name" value="HAMP"/>
    <property type="match status" value="1"/>
</dbReference>
<feature type="transmembrane region" description="Helical" evidence="6">
    <location>
        <begin position="12"/>
        <end position="31"/>
    </location>
</feature>
<dbReference type="Pfam" id="PF00015">
    <property type="entry name" value="MCPsignal"/>
    <property type="match status" value="1"/>
</dbReference>
<dbReference type="InterPro" id="IPR003660">
    <property type="entry name" value="HAMP_dom"/>
</dbReference>
<evidence type="ECO:0000256" key="2">
    <source>
        <dbReference type="ARBA" id="ARBA00022519"/>
    </source>
</evidence>
<keyword evidence="11" id="KW-1185">Reference proteome</keyword>
<dbReference type="STRING" id="80852.AWOD_I_1716"/>
<evidence type="ECO:0000313" key="11">
    <source>
        <dbReference type="Proteomes" id="UP000032427"/>
    </source>
</evidence>
<dbReference type="CDD" id="cd11386">
    <property type="entry name" value="MCP_signal"/>
    <property type="match status" value="1"/>
</dbReference>
<accession>A0A090IR15</accession>
<dbReference type="Proteomes" id="UP000032427">
    <property type="component" value="Chromosome 1"/>
</dbReference>
<dbReference type="OrthoDB" id="5593683at2"/>
<dbReference type="PROSITE" id="PS50111">
    <property type="entry name" value="CHEMOTAXIS_TRANSDUC_2"/>
    <property type="match status" value="1"/>
</dbReference>
<evidence type="ECO:0000256" key="1">
    <source>
        <dbReference type="ARBA" id="ARBA00004429"/>
    </source>
</evidence>
<evidence type="ECO:0000256" key="4">
    <source>
        <dbReference type="ARBA" id="ARBA00029447"/>
    </source>
</evidence>
<reference evidence="11" key="1">
    <citation type="submission" date="2014-09" db="EMBL/GenBank/DDBJ databases">
        <authorList>
            <person name="Hjerde E."/>
        </authorList>
    </citation>
    <scope>NUCLEOTIDE SEQUENCE [LARGE SCALE GENOMIC DNA]</scope>
    <source>
        <strain evidence="11">06/09/139</strain>
    </source>
</reference>
<feature type="domain" description="T-SNARE coiled-coil homology" evidence="8">
    <location>
        <begin position="458"/>
        <end position="520"/>
    </location>
</feature>
<sequence length="543" mass="58828">MRKFINGFSIKIQVLIPVLLISIVMTAGLLIGRSDLDQSMEDVASAANELSHQKDELAAIINNTYAMRISAVYSLYDPEELKVLASNLDKGFSKNMSSMNKLKEIDGLANEISALKSAMAYYIQYSKSPMMPLLKEKHSGDYNVSEYNLARAEYRRSGAAMVKSIEVLSKKLNILSEAKVEKAEDSHDSVLNKGTVAIFVAIFASLVCAYWLATLIVAPISMIQKVMQRIAKGDLNVTIEEEGDNEITALSRDINSTVSQLRTTVDSMVRISEDVASASTELATVMTQAQVNSDQEKQEIEQVASAVNELSSTAENVNSSALSADTTAHQASEMAAHGLKLYQESAAASSKMAEQITSAANVVNNLKDQSEKIGNVIEVIQGISEQTNLLALNAAIEAARAGETGRGFAVVADEVRLLAARTQESTQEIQAIIEELQMQSSKANDGMQSSLDVLAEDQELSHQVNDALMGITESVNDITSLNTHVANAAAEQTQVTNDINRNITTIHEIVNQNVTGITQSAAASHELSQLAEKQKQQLTYFSL</sequence>
<organism evidence="10 11">
    <name type="scientific">Aliivibrio wodanis</name>
    <dbReference type="NCBI Taxonomy" id="80852"/>
    <lineage>
        <taxon>Bacteria</taxon>
        <taxon>Pseudomonadati</taxon>
        <taxon>Pseudomonadota</taxon>
        <taxon>Gammaproteobacteria</taxon>
        <taxon>Vibrionales</taxon>
        <taxon>Vibrionaceae</taxon>
        <taxon>Aliivibrio</taxon>
    </lineage>
</organism>
<dbReference type="PANTHER" id="PTHR32089">
    <property type="entry name" value="METHYL-ACCEPTING CHEMOTAXIS PROTEIN MCPB"/>
    <property type="match status" value="1"/>
</dbReference>
<dbReference type="InterPro" id="IPR000727">
    <property type="entry name" value="T_SNARE_dom"/>
</dbReference>
<dbReference type="AlphaFoldDB" id="A0A090IR15"/>
<evidence type="ECO:0000256" key="3">
    <source>
        <dbReference type="ARBA" id="ARBA00023224"/>
    </source>
</evidence>
<evidence type="ECO:0000256" key="5">
    <source>
        <dbReference type="PROSITE-ProRule" id="PRU00284"/>
    </source>
</evidence>
<dbReference type="GeneID" id="28541278"/>
<dbReference type="FunFam" id="1.10.287.950:FF:000001">
    <property type="entry name" value="Methyl-accepting chemotaxis sensory transducer"/>
    <property type="match status" value="1"/>
</dbReference>
<comment type="subcellular location">
    <subcellularLocation>
        <location evidence="1">Cell inner membrane</location>
        <topology evidence="1">Multi-pass membrane protein</topology>
    </subcellularLocation>
</comment>
<dbReference type="InterPro" id="IPR004089">
    <property type="entry name" value="MCPsignal_dom"/>
</dbReference>
<keyword evidence="6" id="KW-0472">Membrane</keyword>
<dbReference type="GO" id="GO:0004888">
    <property type="term" value="F:transmembrane signaling receptor activity"/>
    <property type="evidence" value="ECO:0007669"/>
    <property type="project" value="InterPro"/>
</dbReference>
<gene>
    <name evidence="10" type="ORF">AWOD_I_1716</name>
</gene>
<keyword evidence="6" id="KW-1133">Transmembrane helix</keyword>
<feature type="domain" description="HAMP" evidence="9">
    <location>
        <begin position="214"/>
        <end position="266"/>
    </location>
</feature>
<evidence type="ECO:0000256" key="6">
    <source>
        <dbReference type="SAM" id="Phobius"/>
    </source>
</evidence>
<dbReference type="PROSITE" id="PS50192">
    <property type="entry name" value="T_SNARE"/>
    <property type="match status" value="1"/>
</dbReference>
<dbReference type="GO" id="GO:0007165">
    <property type="term" value="P:signal transduction"/>
    <property type="evidence" value="ECO:0007669"/>
    <property type="project" value="UniProtKB-KW"/>
</dbReference>
<evidence type="ECO:0000259" key="8">
    <source>
        <dbReference type="PROSITE" id="PS50192"/>
    </source>
</evidence>
<dbReference type="HOGENOM" id="CLU_000445_107_27_6"/>
<evidence type="ECO:0000259" key="9">
    <source>
        <dbReference type="PROSITE" id="PS50885"/>
    </source>
</evidence>
<dbReference type="GO" id="GO:0005886">
    <property type="term" value="C:plasma membrane"/>
    <property type="evidence" value="ECO:0007669"/>
    <property type="project" value="UniProtKB-SubCell"/>
</dbReference>
<dbReference type="PRINTS" id="PR00260">
    <property type="entry name" value="CHEMTRNSDUCR"/>
</dbReference>
<keyword evidence="2" id="KW-1003">Cell membrane</keyword>
<comment type="similarity">
    <text evidence="4">Belongs to the methyl-accepting chemotaxis (MCP) protein family.</text>
</comment>
<evidence type="ECO:0000259" key="7">
    <source>
        <dbReference type="PROSITE" id="PS50111"/>
    </source>
</evidence>
<dbReference type="Pfam" id="PF00672">
    <property type="entry name" value="HAMP"/>
    <property type="match status" value="1"/>
</dbReference>
<dbReference type="CDD" id="cd06225">
    <property type="entry name" value="HAMP"/>
    <property type="match status" value="1"/>
</dbReference>
<dbReference type="PATRIC" id="fig|80852.17.peg.1769"/>
<dbReference type="SUPFAM" id="SSF58104">
    <property type="entry name" value="Methyl-accepting chemotaxis protein (MCP) signaling domain"/>
    <property type="match status" value="1"/>
</dbReference>
<dbReference type="SMART" id="SM00304">
    <property type="entry name" value="HAMP"/>
    <property type="match status" value="1"/>
</dbReference>
<name>A0A090IR15_9GAMM</name>
<dbReference type="KEGG" id="awd:AWOD_I_1716"/>